<comment type="pathway">
    <text evidence="2">Cell wall biogenesis; peptidoglycan biosynthesis.</text>
</comment>
<evidence type="ECO:0000256" key="4">
    <source>
        <dbReference type="ARBA" id="ARBA00012448"/>
    </source>
</evidence>
<name>A0A9X1T2B0_9HYPH</name>
<dbReference type="InterPro" id="IPR018044">
    <property type="entry name" value="Peptidase_S11"/>
</dbReference>
<evidence type="ECO:0000256" key="2">
    <source>
        <dbReference type="ARBA" id="ARBA00004752"/>
    </source>
</evidence>
<evidence type="ECO:0000256" key="13">
    <source>
        <dbReference type="RuleBase" id="RU004016"/>
    </source>
</evidence>
<dbReference type="GO" id="GO:0006508">
    <property type="term" value="P:proteolysis"/>
    <property type="evidence" value="ECO:0007669"/>
    <property type="project" value="UniProtKB-KW"/>
</dbReference>
<comment type="caution">
    <text evidence="16">The sequence shown here is derived from an EMBL/GenBank/DDBJ whole genome shotgun (WGS) entry which is preliminary data.</text>
</comment>
<keyword evidence="5 16" id="KW-0121">Carboxypeptidase</keyword>
<dbReference type="EMBL" id="JAJOZR010000018">
    <property type="protein sequence ID" value="MCD7111611.1"/>
    <property type="molecule type" value="Genomic_DNA"/>
</dbReference>
<evidence type="ECO:0000313" key="16">
    <source>
        <dbReference type="EMBL" id="MCD7111611.1"/>
    </source>
</evidence>
<dbReference type="GO" id="GO:0071555">
    <property type="term" value="P:cell wall organization"/>
    <property type="evidence" value="ECO:0007669"/>
    <property type="project" value="UniProtKB-KW"/>
</dbReference>
<keyword evidence="10" id="KW-0573">Peptidoglycan synthesis</keyword>
<keyword evidence="11" id="KW-0961">Cell wall biogenesis/degradation</keyword>
<feature type="signal peptide" evidence="14">
    <location>
        <begin position="1"/>
        <end position="21"/>
    </location>
</feature>
<dbReference type="InterPro" id="IPR001967">
    <property type="entry name" value="Peptidase_S11_N"/>
</dbReference>
<dbReference type="InterPro" id="IPR012907">
    <property type="entry name" value="Peptidase_S11_C"/>
</dbReference>
<dbReference type="GO" id="GO:0009252">
    <property type="term" value="P:peptidoglycan biosynthetic process"/>
    <property type="evidence" value="ECO:0007669"/>
    <property type="project" value="UniProtKB-KW"/>
</dbReference>
<keyword evidence="6" id="KW-0645">Protease</keyword>
<dbReference type="GO" id="GO:0009002">
    <property type="term" value="F:serine-type D-Ala-D-Ala carboxypeptidase activity"/>
    <property type="evidence" value="ECO:0007669"/>
    <property type="project" value="UniProtKB-EC"/>
</dbReference>
<evidence type="ECO:0000256" key="11">
    <source>
        <dbReference type="ARBA" id="ARBA00023316"/>
    </source>
</evidence>
<reference evidence="16" key="1">
    <citation type="submission" date="2021-12" db="EMBL/GenBank/DDBJ databases">
        <authorList>
            <person name="Li Y."/>
        </authorList>
    </citation>
    <scope>NUCLEOTIDE SEQUENCE</scope>
    <source>
        <strain evidence="16">DKSPLA3</strain>
    </source>
</reference>
<evidence type="ECO:0000256" key="14">
    <source>
        <dbReference type="SAM" id="SignalP"/>
    </source>
</evidence>
<dbReference type="AlphaFoldDB" id="A0A9X1T2B0"/>
<evidence type="ECO:0000256" key="5">
    <source>
        <dbReference type="ARBA" id="ARBA00022645"/>
    </source>
</evidence>
<evidence type="ECO:0000256" key="6">
    <source>
        <dbReference type="ARBA" id="ARBA00022670"/>
    </source>
</evidence>
<evidence type="ECO:0000256" key="12">
    <source>
        <dbReference type="ARBA" id="ARBA00034000"/>
    </source>
</evidence>
<evidence type="ECO:0000256" key="8">
    <source>
        <dbReference type="ARBA" id="ARBA00022801"/>
    </source>
</evidence>
<dbReference type="Gene3D" id="2.60.410.10">
    <property type="entry name" value="D-Ala-D-Ala carboxypeptidase, C-terminal domain"/>
    <property type="match status" value="1"/>
</dbReference>
<dbReference type="Proteomes" id="UP001139089">
    <property type="component" value="Unassembled WGS sequence"/>
</dbReference>
<keyword evidence="8" id="KW-0378">Hydrolase</keyword>
<dbReference type="Pfam" id="PF00768">
    <property type="entry name" value="Peptidase_S11"/>
    <property type="match status" value="1"/>
</dbReference>
<dbReference type="GO" id="GO:0008360">
    <property type="term" value="P:regulation of cell shape"/>
    <property type="evidence" value="ECO:0007669"/>
    <property type="project" value="UniProtKB-KW"/>
</dbReference>
<comment type="function">
    <text evidence="1">Removes C-terminal D-alanyl residues from sugar-peptide cell wall precursors.</text>
</comment>
<accession>A0A9X1T2B0</accession>
<dbReference type="RefSeq" id="WP_231816679.1">
    <property type="nucleotide sequence ID" value="NZ_JAJOZR010000018.1"/>
</dbReference>
<protein>
    <recommendedName>
        <fullName evidence="4">serine-type D-Ala-D-Ala carboxypeptidase</fullName>
        <ecNumber evidence="4">3.4.16.4</ecNumber>
    </recommendedName>
</protein>
<dbReference type="SUPFAM" id="SSF69189">
    <property type="entry name" value="Penicillin-binding protein associated domain"/>
    <property type="match status" value="1"/>
</dbReference>
<evidence type="ECO:0000256" key="1">
    <source>
        <dbReference type="ARBA" id="ARBA00003217"/>
    </source>
</evidence>
<keyword evidence="7 14" id="KW-0732">Signal</keyword>
<dbReference type="Gene3D" id="3.40.710.10">
    <property type="entry name" value="DD-peptidase/beta-lactamase superfamily"/>
    <property type="match status" value="1"/>
</dbReference>
<feature type="domain" description="Peptidase S11 D-Ala-D-Ala carboxypeptidase A C-terminal" evidence="15">
    <location>
        <begin position="272"/>
        <end position="362"/>
    </location>
</feature>
<dbReference type="EC" id="3.4.16.4" evidence="4"/>
<evidence type="ECO:0000256" key="10">
    <source>
        <dbReference type="ARBA" id="ARBA00022984"/>
    </source>
</evidence>
<evidence type="ECO:0000259" key="15">
    <source>
        <dbReference type="SMART" id="SM00936"/>
    </source>
</evidence>
<dbReference type="InterPro" id="IPR015956">
    <property type="entry name" value="Peniciliin-bd_prot_C_sf"/>
</dbReference>
<dbReference type="SUPFAM" id="SSF56601">
    <property type="entry name" value="beta-lactamase/transpeptidase-like"/>
    <property type="match status" value="1"/>
</dbReference>
<dbReference type="PRINTS" id="PR00725">
    <property type="entry name" value="DADACBPTASE1"/>
</dbReference>
<keyword evidence="9" id="KW-0133">Cell shape</keyword>
<keyword evidence="17" id="KW-1185">Reference proteome</keyword>
<comment type="catalytic activity">
    <reaction evidence="12">
        <text>Preferential cleavage: (Ac)2-L-Lys-D-Ala-|-D-Ala. Also transpeptidation of peptidyl-alanyl moieties that are N-acyl substituents of D-alanine.</text>
        <dbReference type="EC" id="3.4.16.4"/>
    </reaction>
</comment>
<evidence type="ECO:0000313" key="17">
    <source>
        <dbReference type="Proteomes" id="UP001139089"/>
    </source>
</evidence>
<sequence length="381" mass="41016">MLCRTWALALALALCSTASGAQEFETKARQALVIDALTETVLLEKAADEAVPPASMAKMMTVELVLSALKDGSLSRESLFPVSEHAWRTGGAPSGTSAMFAALNSRVSVGDLLQGVVVQYANDACIVLAEGMVGSEAGFAERMTARARAIGLKASTFANPTGLPADGNLTTMRDLVMLARHLRTSYPDDIPLFRQAEFEWNKIRQRNRNPLIFANIGVDGYVTGFAEGYGYGLVASMERDGRRVDLALNGLATDKDRLAEARRVFDWAMTNFSEKRLFAGGETVAEASVYGGDRASVGLVTASPVDILLPVKTPAKLTARVVYRWPLTVPVRAGEVAGTLRIWNGEQLLREVPLKTAASVEAGSLTSRAADALKELLFFWL</sequence>
<evidence type="ECO:0000256" key="3">
    <source>
        <dbReference type="ARBA" id="ARBA00007164"/>
    </source>
</evidence>
<proteinExistence type="inferred from homology"/>
<comment type="similarity">
    <text evidence="3 13">Belongs to the peptidase S11 family.</text>
</comment>
<evidence type="ECO:0000256" key="9">
    <source>
        <dbReference type="ARBA" id="ARBA00022960"/>
    </source>
</evidence>
<organism evidence="16 17">
    <name type="scientific">Rhizobium quercicola</name>
    <dbReference type="NCBI Taxonomy" id="2901226"/>
    <lineage>
        <taxon>Bacteria</taxon>
        <taxon>Pseudomonadati</taxon>
        <taxon>Pseudomonadota</taxon>
        <taxon>Alphaproteobacteria</taxon>
        <taxon>Hyphomicrobiales</taxon>
        <taxon>Rhizobiaceae</taxon>
        <taxon>Rhizobium/Agrobacterium group</taxon>
        <taxon>Rhizobium</taxon>
    </lineage>
</organism>
<gene>
    <name evidence="16" type="ORF">LRX75_21490</name>
</gene>
<dbReference type="Pfam" id="PF07943">
    <property type="entry name" value="PBP5_C"/>
    <property type="match status" value="1"/>
</dbReference>
<feature type="chain" id="PRO_5040787942" description="serine-type D-Ala-D-Ala carboxypeptidase" evidence="14">
    <location>
        <begin position="22"/>
        <end position="381"/>
    </location>
</feature>
<dbReference type="PANTHER" id="PTHR21581">
    <property type="entry name" value="D-ALANYL-D-ALANINE CARBOXYPEPTIDASE"/>
    <property type="match status" value="1"/>
</dbReference>
<evidence type="ECO:0000256" key="7">
    <source>
        <dbReference type="ARBA" id="ARBA00022729"/>
    </source>
</evidence>
<dbReference type="InterPro" id="IPR037167">
    <property type="entry name" value="Peptidase_S11_C_sf"/>
</dbReference>
<dbReference type="SMART" id="SM00936">
    <property type="entry name" value="PBP5_C"/>
    <property type="match status" value="1"/>
</dbReference>
<dbReference type="InterPro" id="IPR012338">
    <property type="entry name" value="Beta-lactam/transpept-like"/>
</dbReference>
<dbReference type="PANTHER" id="PTHR21581:SF6">
    <property type="entry name" value="TRAFFICKING PROTEIN PARTICLE COMPLEX SUBUNIT 12"/>
    <property type="match status" value="1"/>
</dbReference>